<evidence type="ECO:0000256" key="4">
    <source>
        <dbReference type="ARBA" id="ARBA00022989"/>
    </source>
</evidence>
<reference evidence="8 9" key="1">
    <citation type="submission" date="2016-08" db="EMBL/GenBank/DDBJ databases">
        <title>Complete genome sequence of Fictibacillus arsenicus G25-54, a strain with toxicity to nematodes and a potential arsenic-resistance activity.</title>
        <authorList>
            <person name="Zheng Z."/>
        </authorList>
    </citation>
    <scope>NUCLEOTIDE SEQUENCE [LARGE SCALE GENOMIC DNA]</scope>
    <source>
        <strain evidence="8 9">G25-54</strain>
    </source>
</reference>
<feature type="transmembrane region" description="Helical" evidence="6">
    <location>
        <begin position="173"/>
        <end position="193"/>
    </location>
</feature>
<sequence length="420" mass="45223">MANLSLSVKRSRLEPHWRMLIWLLIVQIMVAFVGRGLVPLGVLIGADLSLTKAQIGMLPAGLFLGQALASIPAGFLVDRLGSRKLLLALSLCLGVGFMFSTFFTHFWSMLIFVVIGGVGYGAMHPVSNRGIIYWFTQTQRGTAMGIKQMGVTLGSALSAVILLPIAASYGWRTAVIGAALLLIMIGVISFFQYRDSESAPQGKSDQRLSVFYKSMWRMIQNKPLLLVSLSALGLNGAQMCLNTYLVLFAYEKMGISLFLSGLLLVISEACGSFGRVTWGVISDRVFNGERVIIVIVIVIISALSSSTLALLPEDTPFGLLVPIIAVFGFAVSGFNGIWMNLASELVPPEQAGISSGLSITIGSLGVIAAPPVFGFMVDLNGSYTSGWFFITGLLCIVFAILLVLLNVNKKRKARVSERAI</sequence>
<dbReference type="AlphaFoldDB" id="A0A1B1Z2J5"/>
<comment type="subcellular location">
    <subcellularLocation>
        <location evidence="1">Cell membrane</location>
        <topology evidence="1">Multi-pass membrane protein</topology>
    </subcellularLocation>
</comment>
<dbReference type="OrthoDB" id="9794076at2"/>
<dbReference type="Gene3D" id="1.20.1250.20">
    <property type="entry name" value="MFS general substrate transporter like domains"/>
    <property type="match status" value="2"/>
</dbReference>
<dbReference type="GO" id="GO:0022857">
    <property type="term" value="F:transmembrane transporter activity"/>
    <property type="evidence" value="ECO:0007669"/>
    <property type="project" value="InterPro"/>
</dbReference>
<keyword evidence="5 6" id="KW-0472">Membrane</keyword>
<dbReference type="Proteomes" id="UP000077412">
    <property type="component" value="Chromosome"/>
</dbReference>
<dbReference type="InterPro" id="IPR052952">
    <property type="entry name" value="MFS-Transporter"/>
</dbReference>
<protein>
    <submittedName>
        <fullName evidence="8">MFS transporter</fullName>
    </submittedName>
</protein>
<dbReference type="PANTHER" id="PTHR23527">
    <property type="entry name" value="BLL3282 PROTEIN"/>
    <property type="match status" value="1"/>
</dbReference>
<dbReference type="EMBL" id="CP016761">
    <property type="protein sequence ID" value="ANX11682.1"/>
    <property type="molecule type" value="Genomic_DNA"/>
</dbReference>
<feature type="transmembrane region" description="Helical" evidence="6">
    <location>
        <begin position="224"/>
        <end position="249"/>
    </location>
</feature>
<dbReference type="RefSeq" id="WP_066287855.1">
    <property type="nucleotide sequence ID" value="NZ_CP016761.1"/>
</dbReference>
<feature type="transmembrane region" description="Helical" evidence="6">
    <location>
        <begin position="351"/>
        <end position="373"/>
    </location>
</feature>
<feature type="transmembrane region" description="Helical" evidence="6">
    <location>
        <begin position="148"/>
        <end position="167"/>
    </location>
</feature>
<proteinExistence type="predicted"/>
<evidence type="ECO:0000256" key="1">
    <source>
        <dbReference type="ARBA" id="ARBA00004651"/>
    </source>
</evidence>
<evidence type="ECO:0000259" key="7">
    <source>
        <dbReference type="PROSITE" id="PS50850"/>
    </source>
</evidence>
<keyword evidence="9" id="KW-1185">Reference proteome</keyword>
<evidence type="ECO:0000256" key="6">
    <source>
        <dbReference type="SAM" id="Phobius"/>
    </source>
</evidence>
<dbReference type="PROSITE" id="PS50850">
    <property type="entry name" value="MFS"/>
    <property type="match status" value="1"/>
</dbReference>
<feature type="transmembrane region" description="Helical" evidence="6">
    <location>
        <begin position="20"/>
        <end position="44"/>
    </location>
</feature>
<dbReference type="STRING" id="255247.ABE41_006650"/>
<feature type="domain" description="Major facilitator superfamily (MFS) profile" evidence="7">
    <location>
        <begin position="19"/>
        <end position="410"/>
    </location>
</feature>
<keyword evidence="4 6" id="KW-1133">Transmembrane helix</keyword>
<dbReference type="InterPro" id="IPR020846">
    <property type="entry name" value="MFS_dom"/>
</dbReference>
<gene>
    <name evidence="8" type="ORF">ABE41_006650</name>
</gene>
<feature type="transmembrane region" description="Helical" evidence="6">
    <location>
        <begin position="255"/>
        <end position="278"/>
    </location>
</feature>
<evidence type="ECO:0000256" key="3">
    <source>
        <dbReference type="ARBA" id="ARBA00022692"/>
    </source>
</evidence>
<dbReference type="SUPFAM" id="SSF103473">
    <property type="entry name" value="MFS general substrate transporter"/>
    <property type="match status" value="1"/>
</dbReference>
<evidence type="ECO:0000313" key="9">
    <source>
        <dbReference type="Proteomes" id="UP000077412"/>
    </source>
</evidence>
<evidence type="ECO:0000256" key="2">
    <source>
        <dbReference type="ARBA" id="ARBA00022448"/>
    </source>
</evidence>
<evidence type="ECO:0000256" key="5">
    <source>
        <dbReference type="ARBA" id="ARBA00023136"/>
    </source>
</evidence>
<dbReference type="Pfam" id="PF07690">
    <property type="entry name" value="MFS_1"/>
    <property type="match status" value="1"/>
</dbReference>
<feature type="transmembrane region" description="Helical" evidence="6">
    <location>
        <begin position="317"/>
        <end position="339"/>
    </location>
</feature>
<organism evidence="8 9">
    <name type="scientific">Fictibacillus arsenicus</name>
    <dbReference type="NCBI Taxonomy" id="255247"/>
    <lineage>
        <taxon>Bacteria</taxon>
        <taxon>Bacillati</taxon>
        <taxon>Bacillota</taxon>
        <taxon>Bacilli</taxon>
        <taxon>Bacillales</taxon>
        <taxon>Fictibacillaceae</taxon>
        <taxon>Fictibacillus</taxon>
    </lineage>
</organism>
<name>A0A1B1Z2J5_9BACL</name>
<dbReference type="GO" id="GO:0005886">
    <property type="term" value="C:plasma membrane"/>
    <property type="evidence" value="ECO:0007669"/>
    <property type="project" value="UniProtKB-SubCell"/>
</dbReference>
<feature type="transmembrane region" description="Helical" evidence="6">
    <location>
        <begin position="85"/>
        <end position="103"/>
    </location>
</feature>
<feature type="transmembrane region" description="Helical" evidence="6">
    <location>
        <begin position="385"/>
        <end position="405"/>
    </location>
</feature>
<feature type="transmembrane region" description="Helical" evidence="6">
    <location>
        <begin position="109"/>
        <end position="127"/>
    </location>
</feature>
<dbReference type="InterPro" id="IPR036259">
    <property type="entry name" value="MFS_trans_sf"/>
</dbReference>
<feature type="transmembrane region" description="Helical" evidence="6">
    <location>
        <begin position="56"/>
        <end position="78"/>
    </location>
</feature>
<evidence type="ECO:0000313" key="8">
    <source>
        <dbReference type="EMBL" id="ANX11682.1"/>
    </source>
</evidence>
<dbReference type="CDD" id="cd17475">
    <property type="entry name" value="MFS_MT3072_like"/>
    <property type="match status" value="1"/>
</dbReference>
<dbReference type="InterPro" id="IPR011701">
    <property type="entry name" value="MFS"/>
</dbReference>
<keyword evidence="2" id="KW-0813">Transport</keyword>
<dbReference type="KEGG" id="far:ABE41_006650"/>
<dbReference type="PANTHER" id="PTHR23527:SF1">
    <property type="entry name" value="BLL3282 PROTEIN"/>
    <property type="match status" value="1"/>
</dbReference>
<keyword evidence="3 6" id="KW-0812">Transmembrane</keyword>
<feature type="transmembrane region" description="Helical" evidence="6">
    <location>
        <begin position="290"/>
        <end position="311"/>
    </location>
</feature>
<accession>A0A1B1Z2J5</accession>